<dbReference type="AlphaFoldDB" id="A0A2P2QQ00"/>
<organism evidence="1">
    <name type="scientific">Rhizophora mucronata</name>
    <name type="common">Asiatic mangrove</name>
    <dbReference type="NCBI Taxonomy" id="61149"/>
    <lineage>
        <taxon>Eukaryota</taxon>
        <taxon>Viridiplantae</taxon>
        <taxon>Streptophyta</taxon>
        <taxon>Embryophyta</taxon>
        <taxon>Tracheophyta</taxon>
        <taxon>Spermatophyta</taxon>
        <taxon>Magnoliopsida</taxon>
        <taxon>eudicotyledons</taxon>
        <taxon>Gunneridae</taxon>
        <taxon>Pentapetalae</taxon>
        <taxon>rosids</taxon>
        <taxon>fabids</taxon>
        <taxon>Malpighiales</taxon>
        <taxon>Rhizophoraceae</taxon>
        <taxon>Rhizophora</taxon>
    </lineage>
</organism>
<dbReference type="EMBL" id="GGEC01088487">
    <property type="protein sequence ID" value="MBX68971.1"/>
    <property type="molecule type" value="Transcribed_RNA"/>
</dbReference>
<reference evidence="1" key="1">
    <citation type="submission" date="2018-02" db="EMBL/GenBank/DDBJ databases">
        <title>Rhizophora mucronata_Transcriptome.</title>
        <authorList>
            <person name="Meera S.P."/>
            <person name="Sreeshan A."/>
            <person name="Augustine A."/>
        </authorList>
    </citation>
    <scope>NUCLEOTIDE SEQUENCE</scope>
    <source>
        <tissue evidence="1">Leaf</tissue>
    </source>
</reference>
<name>A0A2P2QQ00_RHIMU</name>
<proteinExistence type="predicted"/>
<protein>
    <submittedName>
        <fullName evidence="1">Uncharacterized protein</fullName>
    </submittedName>
</protein>
<accession>A0A2P2QQ00</accession>
<sequence>MCFTLLHFSCHKIQELPILYRSITVSIKFADHVQQFFFCRVLAY</sequence>
<evidence type="ECO:0000313" key="1">
    <source>
        <dbReference type="EMBL" id="MBX68971.1"/>
    </source>
</evidence>